<feature type="transmembrane region" description="Helical" evidence="1">
    <location>
        <begin position="70"/>
        <end position="90"/>
    </location>
</feature>
<feature type="transmembrane region" description="Helical" evidence="1">
    <location>
        <begin position="7"/>
        <end position="27"/>
    </location>
</feature>
<proteinExistence type="predicted"/>
<gene>
    <name evidence="2" type="ORF">GQ43DRAFT_439689</name>
</gene>
<dbReference type="PANTHER" id="PTHR39470">
    <property type="entry name" value="CHROMOSOME 10, WHOLE GENOME SHOTGUN SEQUENCE"/>
    <property type="match status" value="1"/>
</dbReference>
<organism evidence="2 3">
    <name type="scientific">Delitschia confertaspora ATCC 74209</name>
    <dbReference type="NCBI Taxonomy" id="1513339"/>
    <lineage>
        <taxon>Eukaryota</taxon>
        <taxon>Fungi</taxon>
        <taxon>Dikarya</taxon>
        <taxon>Ascomycota</taxon>
        <taxon>Pezizomycotina</taxon>
        <taxon>Dothideomycetes</taxon>
        <taxon>Pleosporomycetidae</taxon>
        <taxon>Pleosporales</taxon>
        <taxon>Delitschiaceae</taxon>
        <taxon>Delitschia</taxon>
    </lineage>
</organism>
<keyword evidence="1" id="KW-0812">Transmembrane</keyword>
<dbReference type="AlphaFoldDB" id="A0A9P4JNR1"/>
<keyword evidence="3" id="KW-1185">Reference proteome</keyword>
<evidence type="ECO:0000313" key="3">
    <source>
        <dbReference type="Proteomes" id="UP000799536"/>
    </source>
</evidence>
<dbReference type="OrthoDB" id="4218123at2759"/>
<keyword evidence="1" id="KW-0472">Membrane</keyword>
<evidence type="ECO:0000256" key="1">
    <source>
        <dbReference type="SAM" id="Phobius"/>
    </source>
</evidence>
<dbReference type="EMBL" id="ML993936">
    <property type="protein sequence ID" value="KAF2202450.1"/>
    <property type="molecule type" value="Genomic_DNA"/>
</dbReference>
<feature type="transmembrane region" description="Helical" evidence="1">
    <location>
        <begin position="175"/>
        <end position="195"/>
    </location>
</feature>
<reference evidence="2" key="1">
    <citation type="journal article" date="2020" name="Stud. Mycol.">
        <title>101 Dothideomycetes genomes: a test case for predicting lifestyles and emergence of pathogens.</title>
        <authorList>
            <person name="Haridas S."/>
            <person name="Albert R."/>
            <person name="Binder M."/>
            <person name="Bloem J."/>
            <person name="Labutti K."/>
            <person name="Salamov A."/>
            <person name="Andreopoulos B."/>
            <person name="Baker S."/>
            <person name="Barry K."/>
            <person name="Bills G."/>
            <person name="Bluhm B."/>
            <person name="Cannon C."/>
            <person name="Castanera R."/>
            <person name="Culley D."/>
            <person name="Daum C."/>
            <person name="Ezra D."/>
            <person name="Gonzalez J."/>
            <person name="Henrissat B."/>
            <person name="Kuo A."/>
            <person name="Liang C."/>
            <person name="Lipzen A."/>
            <person name="Lutzoni F."/>
            <person name="Magnuson J."/>
            <person name="Mondo S."/>
            <person name="Nolan M."/>
            <person name="Ohm R."/>
            <person name="Pangilinan J."/>
            <person name="Park H.-J."/>
            <person name="Ramirez L."/>
            <person name="Alfaro M."/>
            <person name="Sun H."/>
            <person name="Tritt A."/>
            <person name="Yoshinaga Y."/>
            <person name="Zwiers L.-H."/>
            <person name="Turgeon B."/>
            <person name="Goodwin S."/>
            <person name="Spatafora J."/>
            <person name="Crous P."/>
            <person name="Grigoriev I."/>
        </authorList>
    </citation>
    <scope>NUCLEOTIDE SEQUENCE</scope>
    <source>
        <strain evidence="2">ATCC 74209</strain>
    </source>
</reference>
<feature type="transmembrane region" description="Helical" evidence="1">
    <location>
        <begin position="246"/>
        <end position="267"/>
    </location>
</feature>
<evidence type="ECO:0000313" key="2">
    <source>
        <dbReference type="EMBL" id="KAF2202450.1"/>
    </source>
</evidence>
<comment type="caution">
    <text evidence="2">The sequence shown here is derived from an EMBL/GenBank/DDBJ whole genome shotgun (WGS) entry which is preliminary data.</text>
</comment>
<protein>
    <recommendedName>
        <fullName evidence="4">Chorismate synthase protein</fullName>
    </recommendedName>
</protein>
<evidence type="ECO:0008006" key="4">
    <source>
        <dbReference type="Google" id="ProtNLM"/>
    </source>
</evidence>
<dbReference type="Proteomes" id="UP000799536">
    <property type="component" value="Unassembled WGS sequence"/>
</dbReference>
<name>A0A9P4JNR1_9PLEO</name>
<accession>A0A9P4JNR1</accession>
<feature type="transmembrane region" description="Helical" evidence="1">
    <location>
        <begin position="33"/>
        <end position="49"/>
    </location>
</feature>
<feature type="transmembrane region" description="Helical" evidence="1">
    <location>
        <begin position="207"/>
        <end position="226"/>
    </location>
</feature>
<dbReference type="PANTHER" id="PTHR39470:SF1">
    <property type="entry name" value="CHORISMATE SYNTHASE PROTEIN"/>
    <property type="match status" value="1"/>
</dbReference>
<sequence length="379" mass="42673">MINLQAVFIFVAAYFIIPRLSFLPPIVRQLSPLLGPIIIPKIFNFFNTLRATSASSRVPIRSAPAKVQRALNLLFLSAVISLVASLPYFAEENIFLKTQSRLQIQPDVLFARLRMLRPLTPQDEILREKFKRSAENRLIYLAYGPDTVTNCIWCPTSSSDSDANSFFLYTLPKLLTPHIFNMVVLGLATSSFLVGKEGARFRIHSTIAGIVLMVAEVWYLGTYDITRNKRTTRLEDIDFVYWRLRVLRYVSFAALHGILALVLWATATNRWLAKPPSIAERLETTTRVAEESVHKLRALGLLANAVNRNEGLRGLKEEYWRTEAQFMADVVGEEEVVEKINAVVTGMDMVRLEQQTGEVADSIIRGIDGLGVSQGVVED</sequence>
<keyword evidence="1" id="KW-1133">Transmembrane helix</keyword>